<dbReference type="GO" id="GO:0043565">
    <property type="term" value="F:sequence-specific DNA binding"/>
    <property type="evidence" value="ECO:0007669"/>
    <property type="project" value="InterPro"/>
</dbReference>
<evidence type="ECO:0000256" key="3">
    <source>
        <dbReference type="ARBA" id="ARBA00023163"/>
    </source>
</evidence>
<dbReference type="InterPro" id="IPR018062">
    <property type="entry name" value="HTH_AraC-typ_CS"/>
</dbReference>
<dbReference type="AlphaFoldDB" id="A0AAW6CXV0"/>
<reference evidence="5" key="1">
    <citation type="submission" date="2023-01" db="EMBL/GenBank/DDBJ databases">
        <title>Human gut microbiome strain richness.</title>
        <authorList>
            <person name="Chen-Liaw A."/>
        </authorList>
    </citation>
    <scope>NUCLEOTIDE SEQUENCE</scope>
    <source>
        <strain evidence="5">D8_m1001271B151109d0_201107</strain>
    </source>
</reference>
<name>A0AAW6CXV0_9FIRM</name>
<dbReference type="RefSeq" id="WP_272003898.1">
    <property type="nucleotide sequence ID" value="NZ_JAQLXO010000030.1"/>
</dbReference>
<dbReference type="PANTHER" id="PTHR43280:SF10">
    <property type="entry name" value="REGULATORY PROTEIN POCR"/>
    <property type="match status" value="1"/>
</dbReference>
<organism evidence="5 6">
    <name type="scientific">Faecalicoccus pleomorphus</name>
    <dbReference type="NCBI Taxonomy" id="1323"/>
    <lineage>
        <taxon>Bacteria</taxon>
        <taxon>Bacillati</taxon>
        <taxon>Bacillota</taxon>
        <taxon>Erysipelotrichia</taxon>
        <taxon>Erysipelotrichales</taxon>
        <taxon>Erysipelotrichaceae</taxon>
        <taxon>Faecalicoccus</taxon>
    </lineage>
</organism>
<dbReference type="InterPro" id="IPR003313">
    <property type="entry name" value="AraC-bd"/>
</dbReference>
<dbReference type="GO" id="GO:0003700">
    <property type="term" value="F:DNA-binding transcription factor activity"/>
    <property type="evidence" value="ECO:0007669"/>
    <property type="project" value="InterPro"/>
</dbReference>
<dbReference type="Pfam" id="PF12833">
    <property type="entry name" value="HTH_18"/>
    <property type="match status" value="1"/>
</dbReference>
<dbReference type="SUPFAM" id="SSF46689">
    <property type="entry name" value="Homeodomain-like"/>
    <property type="match status" value="2"/>
</dbReference>
<evidence type="ECO:0000256" key="2">
    <source>
        <dbReference type="ARBA" id="ARBA00023125"/>
    </source>
</evidence>
<keyword evidence="2" id="KW-0238">DNA-binding</keyword>
<proteinExistence type="predicted"/>
<gene>
    <name evidence="5" type="ORF">PND82_10980</name>
</gene>
<dbReference type="Gene3D" id="2.60.120.10">
    <property type="entry name" value="Jelly Rolls"/>
    <property type="match status" value="1"/>
</dbReference>
<dbReference type="InterPro" id="IPR037923">
    <property type="entry name" value="HTH-like"/>
</dbReference>
<accession>A0AAW6CXV0</accession>
<dbReference type="Gene3D" id="1.10.10.60">
    <property type="entry name" value="Homeodomain-like"/>
    <property type="match status" value="2"/>
</dbReference>
<dbReference type="InterPro" id="IPR009057">
    <property type="entry name" value="Homeodomain-like_sf"/>
</dbReference>
<feature type="domain" description="HTH araC/xylS-type" evidence="4">
    <location>
        <begin position="179"/>
        <end position="277"/>
    </location>
</feature>
<comment type="caution">
    <text evidence="5">The sequence shown here is derived from an EMBL/GenBank/DDBJ whole genome shotgun (WGS) entry which is preliminary data.</text>
</comment>
<dbReference type="InterPro" id="IPR014710">
    <property type="entry name" value="RmlC-like_jellyroll"/>
</dbReference>
<dbReference type="SMART" id="SM00342">
    <property type="entry name" value="HTH_ARAC"/>
    <property type="match status" value="1"/>
</dbReference>
<dbReference type="SUPFAM" id="SSF51215">
    <property type="entry name" value="Regulatory protein AraC"/>
    <property type="match status" value="1"/>
</dbReference>
<keyword evidence="3" id="KW-0804">Transcription</keyword>
<dbReference type="PROSITE" id="PS00041">
    <property type="entry name" value="HTH_ARAC_FAMILY_1"/>
    <property type="match status" value="1"/>
</dbReference>
<evidence type="ECO:0000313" key="6">
    <source>
        <dbReference type="Proteomes" id="UP001212981"/>
    </source>
</evidence>
<dbReference type="Pfam" id="PF02311">
    <property type="entry name" value="AraC_binding"/>
    <property type="match status" value="1"/>
</dbReference>
<evidence type="ECO:0000256" key="1">
    <source>
        <dbReference type="ARBA" id="ARBA00023015"/>
    </source>
</evidence>
<dbReference type="InterPro" id="IPR018060">
    <property type="entry name" value="HTH_AraC"/>
</dbReference>
<dbReference type="InterPro" id="IPR020449">
    <property type="entry name" value="Tscrpt_reg_AraC-type_HTH"/>
</dbReference>
<protein>
    <submittedName>
        <fullName evidence="5">AraC family transcriptional regulator</fullName>
    </submittedName>
</protein>
<sequence length="283" mass="32747">MDYTHIPEISCKKTNNPINTLSSNALSVSEAHYEYEMLLIISGKANATINHKSYELKCGSLIFISSMEHHYFTISEVPYERFVISMSSRLIMSSINEPELMSIFIQRPKDFHHVIQLDDSIFKKICFLLSLMKEEYDKKENFYISKCAKLLTLMLIDLYRSYPNFFPKRNNSSVSSAVINAQKFIYDNFDSKVSLQEIAKQNFISRHTLSIAFKNTVGLTFKEYLIFVRLNEAKKLLISTDLSIAEIANQVGYINVNNFVKIFKKKESITPLKFRKQFSSPTS</sequence>
<keyword evidence="1" id="KW-0805">Transcription regulation</keyword>
<dbReference type="PRINTS" id="PR00032">
    <property type="entry name" value="HTHARAC"/>
</dbReference>
<dbReference type="PROSITE" id="PS01124">
    <property type="entry name" value="HTH_ARAC_FAMILY_2"/>
    <property type="match status" value="1"/>
</dbReference>
<dbReference type="EMBL" id="JAQLXO010000030">
    <property type="protein sequence ID" value="MDB7983334.1"/>
    <property type="molecule type" value="Genomic_DNA"/>
</dbReference>
<dbReference type="Proteomes" id="UP001212981">
    <property type="component" value="Unassembled WGS sequence"/>
</dbReference>
<dbReference type="PANTHER" id="PTHR43280">
    <property type="entry name" value="ARAC-FAMILY TRANSCRIPTIONAL REGULATOR"/>
    <property type="match status" value="1"/>
</dbReference>
<evidence type="ECO:0000313" key="5">
    <source>
        <dbReference type="EMBL" id="MDB7983334.1"/>
    </source>
</evidence>
<evidence type="ECO:0000259" key="4">
    <source>
        <dbReference type="PROSITE" id="PS01124"/>
    </source>
</evidence>